<evidence type="ECO:0000256" key="1">
    <source>
        <dbReference type="ARBA" id="ARBA00023015"/>
    </source>
</evidence>
<feature type="domain" description="HTH araC/xylS-type" evidence="4">
    <location>
        <begin position="196"/>
        <end position="294"/>
    </location>
</feature>
<keyword evidence="2" id="KW-0238">DNA-binding</keyword>
<evidence type="ECO:0000313" key="5">
    <source>
        <dbReference type="EMBL" id="AEC02485.1"/>
    </source>
</evidence>
<dbReference type="InterPro" id="IPR037923">
    <property type="entry name" value="HTH-like"/>
</dbReference>
<name>F4GM10_PARC1</name>
<keyword evidence="6" id="KW-1185">Reference proteome</keyword>
<proteinExistence type="predicted"/>
<sequence>MEHNDIEVLFKEDFFIQVGKRDSAPLFYVFDYGVRSSSVNMEFQHFHSFYEIFILLDDSAVHIVEGEYFNLQKYDMVFLKPSVLHMTIYPQGGARRKRLIIAFRIPDDLPGLKHPITRILSVFDANPPVFRFSGRILKSLVTLLNDIFLLGAATAPGWELIVHCKFIEWMWTVYSHGNENHYKRSNEIDSVVQKIYEVTGYIHSNYMEPLSLRMLADTYYISSFYLSRQFKKVTGFTFMTYLHLTRIRNAQQHLLYTKDKIKDVAEKCGFTSFSQFNRVFNKFCGMSPSEFRRDKKRRTEVFVKLLVPERKAESEPSRAMVSPDTYIAVKKLKDVP</sequence>
<dbReference type="Proteomes" id="UP000007939">
    <property type="component" value="Chromosome"/>
</dbReference>
<dbReference type="SUPFAM" id="SSF46689">
    <property type="entry name" value="Homeodomain-like"/>
    <property type="match status" value="2"/>
</dbReference>
<dbReference type="RefSeq" id="WP_013739880.1">
    <property type="nucleotide sequence ID" value="NC_015436.1"/>
</dbReference>
<reference evidence="5 6" key="2">
    <citation type="journal article" date="2012" name="Stand. Genomic Sci.">
        <title>Complete genome sequence of the termite hindgut bacterium Spirochaeta coccoides type strain (SPN1(T)), reclassification in the genus Sphaerochaeta as Sphaerochaeta coccoides comb. nov. and emendations of the family Spirochaetaceae and the genus Sphaerochaeta.</title>
        <authorList>
            <person name="Abt B."/>
            <person name="Han C."/>
            <person name="Scheuner C."/>
            <person name="Lu M."/>
            <person name="Lapidus A."/>
            <person name="Nolan M."/>
            <person name="Lucas S."/>
            <person name="Hammon N."/>
            <person name="Deshpande S."/>
            <person name="Cheng J.F."/>
            <person name="Tapia R."/>
            <person name="Goodwin L.A."/>
            <person name="Pitluck S."/>
            <person name="Liolios K."/>
            <person name="Pagani I."/>
            <person name="Ivanova N."/>
            <person name="Mavromatis K."/>
            <person name="Mikhailova N."/>
            <person name="Huntemann M."/>
            <person name="Pati A."/>
            <person name="Chen A."/>
            <person name="Palaniappan K."/>
            <person name="Land M."/>
            <person name="Hauser L."/>
            <person name="Brambilla E.M."/>
            <person name="Rohde M."/>
            <person name="Spring S."/>
            <person name="Gronow S."/>
            <person name="Goker M."/>
            <person name="Woyke T."/>
            <person name="Bristow J."/>
            <person name="Eisen J.A."/>
            <person name="Markowitz V."/>
            <person name="Hugenholtz P."/>
            <person name="Kyrpides N.C."/>
            <person name="Klenk H.P."/>
            <person name="Detter J.C."/>
        </authorList>
    </citation>
    <scope>NUCLEOTIDE SEQUENCE [LARGE SCALE GENOMIC DNA]</scope>
    <source>
        <strain evidence="6">ATCC BAA-1237 / DSM 17374 / SPN1</strain>
    </source>
</reference>
<dbReference type="PRINTS" id="PR00032">
    <property type="entry name" value="HTHARAC"/>
</dbReference>
<evidence type="ECO:0000256" key="3">
    <source>
        <dbReference type="ARBA" id="ARBA00023163"/>
    </source>
</evidence>
<protein>
    <submittedName>
        <fullName evidence="5">Transcriptional regulator, AraC family</fullName>
    </submittedName>
</protein>
<gene>
    <name evidence="5" type="ordered locus">Spico_1277</name>
</gene>
<dbReference type="GO" id="GO:0003700">
    <property type="term" value="F:DNA-binding transcription factor activity"/>
    <property type="evidence" value="ECO:0007669"/>
    <property type="project" value="InterPro"/>
</dbReference>
<dbReference type="AlphaFoldDB" id="F4GM10"/>
<dbReference type="PROSITE" id="PS00041">
    <property type="entry name" value="HTH_ARAC_FAMILY_1"/>
    <property type="match status" value="1"/>
</dbReference>
<dbReference type="InterPro" id="IPR009057">
    <property type="entry name" value="Homeodomain-like_sf"/>
</dbReference>
<keyword evidence="1" id="KW-0805">Transcription regulation</keyword>
<dbReference type="GO" id="GO:0043565">
    <property type="term" value="F:sequence-specific DNA binding"/>
    <property type="evidence" value="ECO:0007669"/>
    <property type="project" value="InterPro"/>
</dbReference>
<dbReference type="KEGG" id="scc:Spico_1277"/>
<evidence type="ECO:0000313" key="6">
    <source>
        <dbReference type="Proteomes" id="UP000007939"/>
    </source>
</evidence>
<dbReference type="PANTHER" id="PTHR43280">
    <property type="entry name" value="ARAC-FAMILY TRANSCRIPTIONAL REGULATOR"/>
    <property type="match status" value="1"/>
</dbReference>
<dbReference type="PANTHER" id="PTHR43280:SF28">
    <property type="entry name" value="HTH-TYPE TRANSCRIPTIONAL ACTIVATOR RHAS"/>
    <property type="match status" value="1"/>
</dbReference>
<dbReference type="InterPro" id="IPR018060">
    <property type="entry name" value="HTH_AraC"/>
</dbReference>
<evidence type="ECO:0000256" key="2">
    <source>
        <dbReference type="ARBA" id="ARBA00023125"/>
    </source>
</evidence>
<dbReference type="OrthoDB" id="9799319at2"/>
<dbReference type="eggNOG" id="COG2207">
    <property type="taxonomic scope" value="Bacteria"/>
</dbReference>
<evidence type="ECO:0000259" key="4">
    <source>
        <dbReference type="PROSITE" id="PS01124"/>
    </source>
</evidence>
<organism evidence="5 6">
    <name type="scientific">Parasphaerochaeta coccoides (strain ATCC BAA-1237 / DSM 17374 / SPN1)</name>
    <name type="common">Sphaerochaeta coccoides</name>
    <dbReference type="NCBI Taxonomy" id="760011"/>
    <lineage>
        <taxon>Bacteria</taxon>
        <taxon>Pseudomonadati</taxon>
        <taxon>Spirochaetota</taxon>
        <taxon>Spirochaetia</taxon>
        <taxon>Spirochaetales</taxon>
        <taxon>Sphaerochaetaceae</taxon>
        <taxon>Parasphaerochaeta</taxon>
    </lineage>
</organism>
<dbReference type="Gene3D" id="1.10.10.60">
    <property type="entry name" value="Homeodomain-like"/>
    <property type="match status" value="2"/>
</dbReference>
<dbReference type="STRING" id="760011.Spico_1277"/>
<dbReference type="eggNOG" id="COG1917">
    <property type="taxonomic scope" value="Bacteria"/>
</dbReference>
<keyword evidence="3" id="KW-0804">Transcription</keyword>
<dbReference type="Pfam" id="PF12833">
    <property type="entry name" value="HTH_18"/>
    <property type="match status" value="1"/>
</dbReference>
<accession>F4GM10</accession>
<dbReference type="SUPFAM" id="SSF51215">
    <property type="entry name" value="Regulatory protein AraC"/>
    <property type="match status" value="1"/>
</dbReference>
<dbReference type="InterPro" id="IPR018062">
    <property type="entry name" value="HTH_AraC-typ_CS"/>
</dbReference>
<dbReference type="PROSITE" id="PS01124">
    <property type="entry name" value="HTH_ARAC_FAMILY_2"/>
    <property type="match status" value="1"/>
</dbReference>
<dbReference type="InterPro" id="IPR020449">
    <property type="entry name" value="Tscrpt_reg_AraC-type_HTH"/>
</dbReference>
<dbReference type="EMBL" id="CP002659">
    <property type="protein sequence ID" value="AEC02485.1"/>
    <property type="molecule type" value="Genomic_DNA"/>
</dbReference>
<dbReference type="HOGENOM" id="CLU_000445_88_3_12"/>
<dbReference type="SMART" id="SM00342">
    <property type="entry name" value="HTH_ARAC"/>
    <property type="match status" value="1"/>
</dbReference>
<reference evidence="6" key="1">
    <citation type="submission" date="2011-04" db="EMBL/GenBank/DDBJ databases">
        <title>The complete genome of Spirochaeta coccoides DSM 17374.</title>
        <authorList>
            <person name="Lucas S."/>
            <person name="Copeland A."/>
            <person name="Lapidus A."/>
            <person name="Bruce D."/>
            <person name="Goodwin L."/>
            <person name="Pitluck S."/>
            <person name="Peters L."/>
            <person name="Kyrpides N."/>
            <person name="Mavromatis K."/>
            <person name="Pagani I."/>
            <person name="Ivanova N."/>
            <person name="Ovchinnikova G."/>
            <person name="Lu M."/>
            <person name="Detter J.C."/>
            <person name="Tapia R."/>
            <person name="Han C."/>
            <person name="Land M."/>
            <person name="Hauser L."/>
            <person name="Markowitz V."/>
            <person name="Cheng J.-F."/>
            <person name="Hugenholtz P."/>
            <person name="Woyke T."/>
            <person name="Wu D."/>
            <person name="Spring S."/>
            <person name="Schroeder M."/>
            <person name="Brambilla E."/>
            <person name="Klenk H.-P."/>
            <person name="Eisen J.A."/>
        </authorList>
    </citation>
    <scope>NUCLEOTIDE SEQUENCE [LARGE SCALE GENOMIC DNA]</scope>
    <source>
        <strain evidence="6">ATCC BAA-1237 / DSM 17374 / SPN1</strain>
    </source>
</reference>